<sequence length="528" mass="58295">MNITAPKSFSNIGRTADAANKRSGKVHVHKKMMLQPWDGLDLVEQILSEANGNAAHNGREQLRLSSPRVNPVLQDKAVFEGSTTAMASFLTSTAKSIANLPAATAHAEKDQSEEDDASVTFSVSKGKGRLPPRGVKPSPSFLAGPRPGPASASHAPAVGKYLPKYRVIERRAPTPVIGRITRKKVRHHTASPGRSITAEEQLAGSHSEGLLQSTVLDGSGVPSPRRSQTPSQMNQSAPVVVYRKHNVRDVSSAFRSNTPRGEVVQSVDLSYWPLPTNGATTYSGGAFHGNARERAYTPFGTPQGTKADYNVIDQVRPSSSLNFSYMVNREHHHPRLLYPAEDTTKLSYNPDDLRRSDRRTSKAHYAMVNQTMHPPPRTPAPGDEMGPYSQSMVSSSKKGFVDIRRMVGRATAYALDESERGQELLHPEYTHIERHAPVVAVARTGRETPGPGRSSPNLHDFSYEVQDSSVRRHRPMCVIPRGTRSTFVVKATCQRQEPYEVQDQYHAPDIDFAKQISRDTRDKRFEFK</sequence>
<feature type="compositionally biased region" description="Polar residues" evidence="1">
    <location>
        <begin position="225"/>
        <end position="236"/>
    </location>
</feature>
<evidence type="ECO:0000313" key="2">
    <source>
        <dbReference type="EMBL" id="CUI14521.1"/>
    </source>
</evidence>
<dbReference type="AlphaFoldDB" id="A0A0S4KJQ6"/>
<feature type="region of interest" description="Disordered" evidence="1">
    <location>
        <begin position="217"/>
        <end position="236"/>
    </location>
</feature>
<feature type="region of interest" description="Disordered" evidence="1">
    <location>
        <begin position="369"/>
        <end position="392"/>
    </location>
</feature>
<feature type="region of interest" description="Disordered" evidence="1">
    <location>
        <begin position="183"/>
        <end position="207"/>
    </location>
</feature>
<dbReference type="Proteomes" id="UP000051952">
    <property type="component" value="Unassembled WGS sequence"/>
</dbReference>
<gene>
    <name evidence="2" type="ORF">BSAL_07350</name>
</gene>
<evidence type="ECO:0000313" key="3">
    <source>
        <dbReference type="Proteomes" id="UP000051952"/>
    </source>
</evidence>
<evidence type="ECO:0000256" key="1">
    <source>
        <dbReference type="SAM" id="MobiDB-lite"/>
    </source>
</evidence>
<feature type="region of interest" description="Disordered" evidence="1">
    <location>
        <begin position="105"/>
        <end position="155"/>
    </location>
</feature>
<reference evidence="3" key="1">
    <citation type="submission" date="2015-09" db="EMBL/GenBank/DDBJ databases">
        <authorList>
            <consortium name="Pathogen Informatics"/>
        </authorList>
    </citation>
    <scope>NUCLEOTIDE SEQUENCE [LARGE SCALE GENOMIC DNA]</scope>
    <source>
        <strain evidence="3">Lake Konstanz</strain>
    </source>
</reference>
<dbReference type="EMBL" id="CYKH01001404">
    <property type="protein sequence ID" value="CUI14521.1"/>
    <property type="molecule type" value="Genomic_DNA"/>
</dbReference>
<accession>A0A0S4KJQ6</accession>
<proteinExistence type="predicted"/>
<organism evidence="2 3">
    <name type="scientific">Bodo saltans</name>
    <name type="common">Flagellated protozoan</name>
    <dbReference type="NCBI Taxonomy" id="75058"/>
    <lineage>
        <taxon>Eukaryota</taxon>
        <taxon>Discoba</taxon>
        <taxon>Euglenozoa</taxon>
        <taxon>Kinetoplastea</taxon>
        <taxon>Metakinetoplastina</taxon>
        <taxon>Eubodonida</taxon>
        <taxon>Bodonidae</taxon>
        <taxon>Bodo</taxon>
    </lineage>
</organism>
<dbReference type="VEuPathDB" id="TriTrypDB:BSAL_07350"/>
<protein>
    <submittedName>
        <fullName evidence="2">Uncharacterized protein</fullName>
    </submittedName>
</protein>
<name>A0A0S4KJQ6_BODSA</name>
<keyword evidence="3" id="KW-1185">Reference proteome</keyword>